<dbReference type="NCBIfam" id="NF002242">
    <property type="entry name" value="PRK01151.1"/>
    <property type="match status" value="1"/>
</dbReference>
<keyword evidence="6" id="KW-1185">Reference proteome</keyword>
<dbReference type="RefSeq" id="WP_048193312.1">
    <property type="nucleotide sequence ID" value="NZ_CAAGSM010000007.1"/>
</dbReference>
<organism evidence="5 6">
    <name type="scientific">Methanococcoides methylutens</name>
    <dbReference type="NCBI Taxonomy" id="2226"/>
    <lineage>
        <taxon>Archaea</taxon>
        <taxon>Methanobacteriati</taxon>
        <taxon>Methanobacteriota</taxon>
        <taxon>Stenosarchaea group</taxon>
        <taxon>Methanomicrobia</taxon>
        <taxon>Methanosarcinales</taxon>
        <taxon>Methanosarcinaceae</taxon>
        <taxon>Methanococcoides</taxon>
    </lineage>
</organism>
<evidence type="ECO:0000313" key="5">
    <source>
        <dbReference type="EMBL" id="KGK99586.1"/>
    </source>
</evidence>
<protein>
    <recommendedName>
        <fullName evidence="4">Small ribosomal subunit protein eS17</fullName>
    </recommendedName>
</protein>
<keyword evidence="3 4" id="KW-0687">Ribonucleoprotein</keyword>
<dbReference type="EMBL" id="JRHO01000005">
    <property type="protein sequence ID" value="KGK99586.1"/>
    <property type="molecule type" value="Genomic_DNA"/>
</dbReference>
<dbReference type="SUPFAM" id="SSF116820">
    <property type="entry name" value="Rps17e-like"/>
    <property type="match status" value="1"/>
</dbReference>
<dbReference type="InterPro" id="IPR036401">
    <property type="entry name" value="Ribosomal_eS17_sf"/>
</dbReference>
<dbReference type="GO" id="GO:0006412">
    <property type="term" value="P:translation"/>
    <property type="evidence" value="ECO:0007669"/>
    <property type="project" value="UniProtKB-UniRule"/>
</dbReference>
<proteinExistence type="inferred from homology"/>
<dbReference type="InterPro" id="IPR018273">
    <property type="entry name" value="Ribosomal_eS17_CS"/>
</dbReference>
<evidence type="ECO:0000256" key="3">
    <source>
        <dbReference type="ARBA" id="ARBA00023274"/>
    </source>
</evidence>
<dbReference type="PANTHER" id="PTHR10732:SF0">
    <property type="entry name" value="40S RIBOSOMAL PROTEIN S17"/>
    <property type="match status" value="1"/>
</dbReference>
<dbReference type="GO" id="GO:0005829">
    <property type="term" value="C:cytosol"/>
    <property type="evidence" value="ECO:0007669"/>
    <property type="project" value="UniProtKB-ARBA"/>
</dbReference>
<evidence type="ECO:0000256" key="4">
    <source>
        <dbReference type="HAMAP-Rule" id="MF_00511"/>
    </source>
</evidence>
<evidence type="ECO:0000313" key="6">
    <source>
        <dbReference type="Proteomes" id="UP000029859"/>
    </source>
</evidence>
<sequence length="64" mass="7433">MGNIRQTNIKNIAFRLIDNHGDVFTTDFDQNKLLVSQYTTIESKVIRNRVAGYVTRKITHPKKI</sequence>
<dbReference type="PROSITE" id="PS00712">
    <property type="entry name" value="RIBOSOMAL_S17E"/>
    <property type="match status" value="1"/>
</dbReference>
<reference evidence="5 6" key="1">
    <citation type="submission" date="2014-09" db="EMBL/GenBank/DDBJ databases">
        <title>Draft genome sequence of an obligately methylotrophic methanogen, Methanococcoides methylutens, isolated from marine sediment.</title>
        <authorList>
            <person name="Guan Y."/>
            <person name="Ngugi D.K."/>
            <person name="Blom J."/>
            <person name="Ali S."/>
            <person name="Ferry J.G."/>
            <person name="Stingl U."/>
        </authorList>
    </citation>
    <scope>NUCLEOTIDE SEQUENCE [LARGE SCALE GENOMIC DNA]</scope>
    <source>
        <strain evidence="5 6">DSM 2657</strain>
    </source>
</reference>
<dbReference type="Pfam" id="PF00833">
    <property type="entry name" value="Ribosomal_S17e"/>
    <property type="match status" value="1"/>
</dbReference>
<dbReference type="OrthoDB" id="52479at2157"/>
<gene>
    <name evidence="4" type="primary">rps17e</name>
    <name evidence="5" type="ORF">LI82_02245</name>
</gene>
<accession>A0A099T5V6</accession>
<dbReference type="GeneID" id="69199545"/>
<evidence type="ECO:0000256" key="2">
    <source>
        <dbReference type="ARBA" id="ARBA00022980"/>
    </source>
</evidence>
<dbReference type="GO" id="GO:0003735">
    <property type="term" value="F:structural constituent of ribosome"/>
    <property type="evidence" value="ECO:0007669"/>
    <property type="project" value="InterPro"/>
</dbReference>
<dbReference type="InterPro" id="IPR001210">
    <property type="entry name" value="Ribosomal_eS17"/>
</dbReference>
<keyword evidence="2 4" id="KW-0689">Ribosomal protein</keyword>
<dbReference type="GO" id="GO:1990904">
    <property type="term" value="C:ribonucleoprotein complex"/>
    <property type="evidence" value="ECO:0007669"/>
    <property type="project" value="UniProtKB-KW"/>
</dbReference>
<dbReference type="Gene3D" id="1.10.60.20">
    <property type="entry name" value="Ribosomal protein S17e-like"/>
    <property type="match status" value="1"/>
</dbReference>
<name>A0A099T5V6_METMT</name>
<dbReference type="GO" id="GO:0005840">
    <property type="term" value="C:ribosome"/>
    <property type="evidence" value="ECO:0007669"/>
    <property type="project" value="UniProtKB-KW"/>
</dbReference>
<dbReference type="Proteomes" id="UP000029859">
    <property type="component" value="Unassembled WGS sequence"/>
</dbReference>
<dbReference type="AlphaFoldDB" id="A0A099T5V6"/>
<comment type="similarity">
    <text evidence="1 4">Belongs to the eukaryotic ribosomal protein eS17 family.</text>
</comment>
<dbReference type="PANTHER" id="PTHR10732">
    <property type="entry name" value="40S RIBOSOMAL PROTEIN S17"/>
    <property type="match status" value="1"/>
</dbReference>
<evidence type="ECO:0000256" key="1">
    <source>
        <dbReference type="ARBA" id="ARBA00010444"/>
    </source>
</evidence>
<comment type="caution">
    <text evidence="5">The sequence shown here is derived from an EMBL/GenBank/DDBJ whole genome shotgun (WGS) entry which is preliminary data.</text>
</comment>
<dbReference type="HAMAP" id="MF_00511">
    <property type="entry name" value="Ribosomal_eS17"/>
    <property type="match status" value="1"/>
</dbReference>